<keyword evidence="1" id="KW-1133">Transmembrane helix</keyword>
<keyword evidence="1" id="KW-0812">Transmembrane</keyword>
<reference evidence="2" key="1">
    <citation type="submission" date="2020-09" db="EMBL/GenBank/DDBJ databases">
        <title>A novel bacterium of genus Paenibacillus, isolated from South China Sea.</title>
        <authorList>
            <person name="Huang H."/>
            <person name="Mo K."/>
            <person name="Hu Y."/>
        </authorList>
    </citation>
    <scope>NUCLEOTIDE SEQUENCE</scope>
    <source>
        <strain evidence="2">IB182496</strain>
    </source>
</reference>
<sequence>MTIGKLARNVTVGFVIGLLALGLLPFLLIYNFAELVNGVELDATPLFLLMRKWLGDGPSEAAKADAAASDDAS</sequence>
<gene>
    <name evidence="2" type="ORF">IDH44_03565</name>
</gene>
<dbReference type="RefSeq" id="WP_190914777.1">
    <property type="nucleotide sequence ID" value="NZ_JACXIZ010000010.1"/>
</dbReference>
<accession>A0A927BPD2</accession>
<evidence type="ECO:0000256" key="1">
    <source>
        <dbReference type="SAM" id="Phobius"/>
    </source>
</evidence>
<dbReference type="AlphaFoldDB" id="A0A927BPD2"/>
<organism evidence="2 3">
    <name type="scientific">Paenibacillus sabuli</name>
    <dbReference type="NCBI Taxonomy" id="2772509"/>
    <lineage>
        <taxon>Bacteria</taxon>
        <taxon>Bacillati</taxon>
        <taxon>Bacillota</taxon>
        <taxon>Bacilli</taxon>
        <taxon>Bacillales</taxon>
        <taxon>Paenibacillaceae</taxon>
        <taxon>Paenibacillus</taxon>
    </lineage>
</organism>
<comment type="caution">
    <text evidence="2">The sequence shown here is derived from an EMBL/GenBank/DDBJ whole genome shotgun (WGS) entry which is preliminary data.</text>
</comment>
<keyword evidence="1" id="KW-0472">Membrane</keyword>
<feature type="transmembrane region" description="Helical" evidence="1">
    <location>
        <begin position="12"/>
        <end position="33"/>
    </location>
</feature>
<dbReference type="EMBL" id="JACXIZ010000010">
    <property type="protein sequence ID" value="MBD2844256.1"/>
    <property type="molecule type" value="Genomic_DNA"/>
</dbReference>
<dbReference type="Proteomes" id="UP000621560">
    <property type="component" value="Unassembled WGS sequence"/>
</dbReference>
<protein>
    <submittedName>
        <fullName evidence="2">Uncharacterized protein</fullName>
    </submittedName>
</protein>
<name>A0A927BPD2_9BACL</name>
<evidence type="ECO:0000313" key="2">
    <source>
        <dbReference type="EMBL" id="MBD2844256.1"/>
    </source>
</evidence>
<proteinExistence type="predicted"/>
<evidence type="ECO:0000313" key="3">
    <source>
        <dbReference type="Proteomes" id="UP000621560"/>
    </source>
</evidence>
<keyword evidence="3" id="KW-1185">Reference proteome</keyword>